<keyword evidence="1" id="KW-1133">Transmembrane helix</keyword>
<gene>
    <name evidence="2" type="ORF">TO10_v1_10037</name>
</gene>
<reference evidence="2" key="1">
    <citation type="submission" date="2015-10" db="EMBL/GenBank/DDBJ databases">
        <authorList>
            <person name="Gilbert D.G."/>
        </authorList>
    </citation>
    <scope>NUCLEOTIDE SEQUENCE</scope>
    <source>
        <strain evidence="2">Phyl III-seqv23</strain>
    </source>
</reference>
<dbReference type="EMBL" id="LN899827">
    <property type="protein sequence ID" value="CUV43136.1"/>
    <property type="molecule type" value="Genomic_DNA"/>
</dbReference>
<accession>A0A0S4W8R7</accession>
<evidence type="ECO:0000313" key="2">
    <source>
        <dbReference type="EMBL" id="CUV43136.1"/>
    </source>
</evidence>
<proteinExistence type="predicted"/>
<organism evidence="2">
    <name type="scientific">Ralstonia solanacearum</name>
    <name type="common">Pseudomonas solanacearum</name>
    <dbReference type="NCBI Taxonomy" id="305"/>
    <lineage>
        <taxon>Bacteria</taxon>
        <taxon>Pseudomonadati</taxon>
        <taxon>Pseudomonadota</taxon>
        <taxon>Betaproteobacteria</taxon>
        <taxon>Burkholderiales</taxon>
        <taxon>Burkholderiaceae</taxon>
        <taxon>Ralstonia</taxon>
        <taxon>Ralstonia solanacearum species complex</taxon>
    </lineage>
</organism>
<evidence type="ECO:0000256" key="1">
    <source>
        <dbReference type="SAM" id="Phobius"/>
    </source>
</evidence>
<sequence>MLWVLLPLAALFFVSLLLEIHAPDVGAALYREQGAAYYAQAYLAFGLVLLGGWIGWRWNRHN</sequence>
<protein>
    <recommendedName>
        <fullName evidence="3">Transmembrane protein</fullName>
    </recommendedName>
</protein>
<dbReference type="AlphaFoldDB" id="A0A0S4W8R7"/>
<evidence type="ECO:0008006" key="3">
    <source>
        <dbReference type="Google" id="ProtNLM"/>
    </source>
</evidence>
<keyword evidence="1" id="KW-0472">Membrane</keyword>
<name>A0A0S4W8R7_RALSL</name>
<keyword evidence="1" id="KW-0812">Transmembrane</keyword>
<feature type="transmembrane region" description="Helical" evidence="1">
    <location>
        <begin position="37"/>
        <end position="56"/>
    </location>
</feature>